<sequence length="326" mass="35483">MAYQSLETSLVNVLCQRITAPSAVDLSSVLTTLGWQAEFRQLDRGAEPVEAVALQGCTVGVMQIAFNNRVHQLAVAPEGCVTFGIPTGPQAPGRIGRRPLPSESLTCFHPVGGLDAVSQSGFSAYTIAIETTLLMDTVALFDRCGQTGLEAMLGVLVTPPPGQLAQLRSTIRSTMSIITDATISTMAKTAVWEELQADLPLLLLKAWGSGEQSFYIHSSSRARALKRALEYIHATEGQVISISQLCQQACCSLSTLERAFREHFGVSPKQYLTAVRMCSVRNTLLDGAETRPIIDIAADQGFWHMSKFAADYRRLFGELPSQTRRF</sequence>
<dbReference type="InterPro" id="IPR009057">
    <property type="entry name" value="Homeodomain-like_sf"/>
</dbReference>
<dbReference type="SUPFAM" id="SSF46689">
    <property type="entry name" value="Homeodomain-like"/>
    <property type="match status" value="2"/>
</dbReference>
<dbReference type="Proteomes" id="UP001143362">
    <property type="component" value="Unassembled WGS sequence"/>
</dbReference>
<dbReference type="PANTHER" id="PTHR46796:SF12">
    <property type="entry name" value="HTH-TYPE DNA-BINDING TRANSCRIPTIONAL ACTIVATOR EUTR"/>
    <property type="match status" value="1"/>
</dbReference>
<dbReference type="PROSITE" id="PS00041">
    <property type="entry name" value="HTH_ARAC_FAMILY_1"/>
    <property type="match status" value="1"/>
</dbReference>
<keyword evidence="2" id="KW-0238">DNA-binding</keyword>
<reference evidence="5" key="1">
    <citation type="submission" date="2019-02" db="EMBL/GenBank/DDBJ databases">
        <authorList>
            <person name="Li S.-H."/>
        </authorList>
    </citation>
    <scope>NUCLEOTIDE SEQUENCE</scope>
    <source>
        <strain evidence="5">IMCC14734</strain>
    </source>
</reference>
<evidence type="ECO:0000256" key="2">
    <source>
        <dbReference type="ARBA" id="ARBA00023125"/>
    </source>
</evidence>
<keyword evidence="6" id="KW-1185">Reference proteome</keyword>
<dbReference type="SMART" id="SM00342">
    <property type="entry name" value="HTH_ARAC"/>
    <property type="match status" value="1"/>
</dbReference>
<feature type="domain" description="HTH araC/xylS-type" evidence="4">
    <location>
        <begin position="226"/>
        <end position="326"/>
    </location>
</feature>
<comment type="caution">
    <text evidence="5">The sequence shown here is derived from an EMBL/GenBank/DDBJ whole genome shotgun (WGS) entry which is preliminary data.</text>
</comment>
<accession>A0ABT3TF61</accession>
<evidence type="ECO:0000256" key="1">
    <source>
        <dbReference type="ARBA" id="ARBA00023015"/>
    </source>
</evidence>
<dbReference type="Pfam" id="PF12833">
    <property type="entry name" value="HTH_18"/>
    <property type="match status" value="1"/>
</dbReference>
<dbReference type="Gene3D" id="1.10.10.60">
    <property type="entry name" value="Homeodomain-like"/>
    <property type="match status" value="1"/>
</dbReference>
<name>A0ABT3TF61_9GAMM</name>
<dbReference type="PROSITE" id="PS01124">
    <property type="entry name" value="HTH_ARAC_FAMILY_2"/>
    <property type="match status" value="1"/>
</dbReference>
<dbReference type="InterPro" id="IPR050204">
    <property type="entry name" value="AraC_XylS_family_regulators"/>
</dbReference>
<dbReference type="EMBL" id="SHNN01000002">
    <property type="protein sequence ID" value="MCX2980889.1"/>
    <property type="molecule type" value="Genomic_DNA"/>
</dbReference>
<protein>
    <submittedName>
        <fullName evidence="5">AraC family transcriptional regulator</fullName>
    </submittedName>
</protein>
<dbReference type="PANTHER" id="PTHR46796">
    <property type="entry name" value="HTH-TYPE TRANSCRIPTIONAL ACTIVATOR RHAS-RELATED"/>
    <property type="match status" value="1"/>
</dbReference>
<organism evidence="5 6">
    <name type="scientific">Candidatus Litorirhabdus singularis</name>
    <dbReference type="NCBI Taxonomy" id="2518993"/>
    <lineage>
        <taxon>Bacteria</taxon>
        <taxon>Pseudomonadati</taxon>
        <taxon>Pseudomonadota</taxon>
        <taxon>Gammaproteobacteria</taxon>
        <taxon>Cellvibrionales</taxon>
        <taxon>Halieaceae</taxon>
        <taxon>Candidatus Litorirhabdus</taxon>
    </lineage>
</organism>
<dbReference type="InterPro" id="IPR018060">
    <property type="entry name" value="HTH_AraC"/>
</dbReference>
<keyword evidence="3" id="KW-0804">Transcription</keyword>
<evidence type="ECO:0000259" key="4">
    <source>
        <dbReference type="PROSITE" id="PS01124"/>
    </source>
</evidence>
<keyword evidence="1" id="KW-0805">Transcription regulation</keyword>
<proteinExistence type="predicted"/>
<evidence type="ECO:0000256" key="3">
    <source>
        <dbReference type="ARBA" id="ARBA00023163"/>
    </source>
</evidence>
<dbReference type="InterPro" id="IPR018062">
    <property type="entry name" value="HTH_AraC-typ_CS"/>
</dbReference>
<evidence type="ECO:0000313" key="5">
    <source>
        <dbReference type="EMBL" id="MCX2980889.1"/>
    </source>
</evidence>
<gene>
    <name evidence="5" type="ORF">EYC98_08430</name>
</gene>
<evidence type="ECO:0000313" key="6">
    <source>
        <dbReference type="Proteomes" id="UP001143362"/>
    </source>
</evidence>